<feature type="chain" id="PRO_5046944442" evidence="1">
    <location>
        <begin position="24"/>
        <end position="298"/>
    </location>
</feature>
<gene>
    <name evidence="2" type="ORF">SIL82_08350</name>
</gene>
<feature type="signal peptide" evidence="1">
    <location>
        <begin position="1"/>
        <end position="23"/>
    </location>
</feature>
<evidence type="ECO:0000256" key="1">
    <source>
        <dbReference type="SAM" id="SignalP"/>
    </source>
</evidence>
<dbReference type="InterPro" id="IPR029068">
    <property type="entry name" value="Glyas_Bleomycin-R_OHBP_Dase"/>
</dbReference>
<reference evidence="2 3" key="1">
    <citation type="submission" date="2023-11" db="EMBL/GenBank/DDBJ databases">
        <title>MicrobeMod: A computational toolkit for identifying prokaryotic methylation and restriction-modification with nanopore sequencing.</title>
        <authorList>
            <person name="Crits-Christoph A."/>
            <person name="Kang S.C."/>
            <person name="Lee H."/>
            <person name="Ostrov N."/>
        </authorList>
    </citation>
    <scope>NUCLEOTIDE SEQUENCE [LARGE SCALE GENOMIC DNA]</scope>
    <source>
        <strain evidence="2 3">ATCC 14820</strain>
    </source>
</reference>
<proteinExistence type="predicted"/>
<comment type="caution">
    <text evidence="2">The sequence shown here is derived from an EMBL/GenBank/DDBJ whole genome shotgun (WGS) entry which is preliminary data.</text>
</comment>
<dbReference type="EMBL" id="JAWXXV010000001">
    <property type="protein sequence ID" value="MDX5984271.1"/>
    <property type="molecule type" value="Genomic_DNA"/>
</dbReference>
<accession>A0ABU4PJM9</accession>
<keyword evidence="1" id="KW-0732">Signal</keyword>
<sequence length="298" mass="31795">MKRLPLFLAALMLGTAPIAPALAREAVTADYAVGPQCDTTHVYVAPEDFDRFVTSLIATFGGTTTKKGAFQVTPTTSKTWSQLVLTQAGSVSVFGFTTPIPYPFGVERNGYLVSDMDAAVDAAVAAGAARLITTFPDPIGRDAVVQWPGGVNMQLYWHTTKPDYPTLVTVPENRVYLTADRADAFVKSWTRFAHARTVSDDKAAPGVEIGQPGTAYRRIRLTSGYGAMTVMVSNGQLPWPYGRDMTGYAVTDLPATLAKAQAAGVETLVPAHAEADRQSAIVRFPGGYIAEIHGPVAP</sequence>
<keyword evidence="3" id="KW-1185">Reference proteome</keyword>
<dbReference type="Proteomes" id="UP001279660">
    <property type="component" value="Unassembled WGS sequence"/>
</dbReference>
<organism evidence="2 3">
    <name type="scientific">Sphingomonas echinoides</name>
    <dbReference type="NCBI Taxonomy" id="59803"/>
    <lineage>
        <taxon>Bacteria</taxon>
        <taxon>Pseudomonadati</taxon>
        <taxon>Pseudomonadota</taxon>
        <taxon>Alphaproteobacteria</taxon>
        <taxon>Sphingomonadales</taxon>
        <taxon>Sphingomonadaceae</taxon>
        <taxon>Sphingomonas</taxon>
    </lineage>
</organism>
<dbReference type="RefSeq" id="WP_010403585.1">
    <property type="nucleotide sequence ID" value="NZ_JAWXXV010000001.1"/>
</dbReference>
<dbReference type="SUPFAM" id="SSF54593">
    <property type="entry name" value="Glyoxalase/Bleomycin resistance protein/Dihydroxybiphenyl dioxygenase"/>
    <property type="match status" value="2"/>
</dbReference>
<protein>
    <submittedName>
        <fullName evidence="2">Glyoxalase</fullName>
    </submittedName>
</protein>
<name>A0ABU4PJM9_9SPHN</name>
<evidence type="ECO:0000313" key="3">
    <source>
        <dbReference type="Proteomes" id="UP001279660"/>
    </source>
</evidence>
<evidence type="ECO:0000313" key="2">
    <source>
        <dbReference type="EMBL" id="MDX5984271.1"/>
    </source>
</evidence>